<name>A0A165UCG6_9AGAM</name>
<keyword evidence="3" id="KW-0732">Signal</keyword>
<organism evidence="5 6">
    <name type="scientific">Neolentinus lepideus HHB14362 ss-1</name>
    <dbReference type="NCBI Taxonomy" id="1314782"/>
    <lineage>
        <taxon>Eukaryota</taxon>
        <taxon>Fungi</taxon>
        <taxon>Dikarya</taxon>
        <taxon>Basidiomycota</taxon>
        <taxon>Agaricomycotina</taxon>
        <taxon>Agaricomycetes</taxon>
        <taxon>Gloeophyllales</taxon>
        <taxon>Gloeophyllaceae</taxon>
        <taxon>Neolentinus</taxon>
    </lineage>
</organism>
<evidence type="ECO:0000259" key="4">
    <source>
        <dbReference type="Pfam" id="PF00176"/>
    </source>
</evidence>
<dbReference type="GO" id="GO:0005524">
    <property type="term" value="F:ATP binding"/>
    <property type="evidence" value="ECO:0007669"/>
    <property type="project" value="InterPro"/>
</dbReference>
<reference evidence="5 6" key="1">
    <citation type="journal article" date="2016" name="Mol. Biol. Evol.">
        <title>Comparative Genomics of Early-Diverging Mushroom-Forming Fungi Provides Insights into the Origins of Lignocellulose Decay Capabilities.</title>
        <authorList>
            <person name="Nagy L.G."/>
            <person name="Riley R."/>
            <person name="Tritt A."/>
            <person name="Adam C."/>
            <person name="Daum C."/>
            <person name="Floudas D."/>
            <person name="Sun H."/>
            <person name="Yadav J.S."/>
            <person name="Pangilinan J."/>
            <person name="Larsson K.H."/>
            <person name="Matsuura K."/>
            <person name="Barry K."/>
            <person name="Labutti K."/>
            <person name="Kuo R."/>
            <person name="Ohm R.A."/>
            <person name="Bhattacharya S.S."/>
            <person name="Shirouzu T."/>
            <person name="Yoshinaga Y."/>
            <person name="Martin F.M."/>
            <person name="Grigoriev I.V."/>
            <person name="Hibbett D.S."/>
        </authorList>
    </citation>
    <scope>NUCLEOTIDE SEQUENCE [LARGE SCALE GENOMIC DNA]</scope>
    <source>
        <strain evidence="5 6">HHB14362 ss-1</strain>
    </source>
</reference>
<dbReference type="InterPro" id="IPR000330">
    <property type="entry name" value="SNF2_N"/>
</dbReference>
<dbReference type="InParanoid" id="A0A165UCG6"/>
<evidence type="ECO:0000256" key="3">
    <source>
        <dbReference type="SAM" id="SignalP"/>
    </source>
</evidence>
<keyword evidence="2" id="KW-0067">ATP-binding</keyword>
<evidence type="ECO:0000256" key="1">
    <source>
        <dbReference type="ARBA" id="ARBA00022741"/>
    </source>
</evidence>
<dbReference type="EMBL" id="KV425559">
    <property type="protein sequence ID" value="KZT27950.1"/>
    <property type="molecule type" value="Genomic_DNA"/>
</dbReference>
<dbReference type="STRING" id="1314782.A0A165UCG6"/>
<evidence type="ECO:0000313" key="6">
    <source>
        <dbReference type="Proteomes" id="UP000076761"/>
    </source>
</evidence>
<feature type="signal peptide" evidence="3">
    <location>
        <begin position="1"/>
        <end position="22"/>
    </location>
</feature>
<dbReference type="OrthoDB" id="2670565at2759"/>
<feature type="chain" id="PRO_5007867527" description="SNF2 N-terminal domain-containing protein" evidence="3">
    <location>
        <begin position="23"/>
        <end position="109"/>
    </location>
</feature>
<accession>A0A165UCG6</accession>
<gene>
    <name evidence="5" type="ORF">NEOLEDRAFT_947414</name>
</gene>
<dbReference type="Pfam" id="PF00176">
    <property type="entry name" value="SNF2-rel_dom"/>
    <property type="match status" value="1"/>
</dbReference>
<sequence>MRGNPAAALVVNTAMIDVLTSAGCPSTNSNPCTSCCRNAIAILRMRQGFPFKYSKTTLIIVPLFVLSNWEKQIQDHVVEGALTYYVYYGAQLRRTSRDSSMWLLLLTKS</sequence>
<keyword evidence="1" id="KW-0547">Nucleotide-binding</keyword>
<feature type="domain" description="SNF2 N-terminal" evidence="4">
    <location>
        <begin position="52"/>
        <end position="94"/>
    </location>
</feature>
<dbReference type="AlphaFoldDB" id="A0A165UCG6"/>
<evidence type="ECO:0000313" key="5">
    <source>
        <dbReference type="EMBL" id="KZT27950.1"/>
    </source>
</evidence>
<keyword evidence="6" id="KW-1185">Reference proteome</keyword>
<proteinExistence type="predicted"/>
<evidence type="ECO:0000256" key="2">
    <source>
        <dbReference type="ARBA" id="ARBA00022840"/>
    </source>
</evidence>
<dbReference type="Proteomes" id="UP000076761">
    <property type="component" value="Unassembled WGS sequence"/>
</dbReference>
<protein>
    <recommendedName>
        <fullName evidence="4">SNF2 N-terminal domain-containing protein</fullName>
    </recommendedName>
</protein>